<gene>
    <name evidence="1" type="ORF">GFB49_02415</name>
</gene>
<comment type="caution">
    <text evidence="1">The sequence shown here is derived from an EMBL/GenBank/DDBJ whole genome shotgun (WGS) entry which is preliminary data.</text>
</comment>
<name>A0A843YDY2_9RHOB</name>
<dbReference type="RefSeq" id="WP_153214193.1">
    <property type="nucleotide sequence ID" value="NZ_WIBF01000001.1"/>
</dbReference>
<dbReference type="AlphaFoldDB" id="A0A843YDY2"/>
<proteinExistence type="predicted"/>
<evidence type="ECO:0000313" key="1">
    <source>
        <dbReference type="EMBL" id="MQQ07299.1"/>
    </source>
</evidence>
<dbReference type="Pfam" id="PF13770">
    <property type="entry name" value="DUF4169"/>
    <property type="match status" value="1"/>
</dbReference>
<keyword evidence="2" id="KW-1185">Reference proteome</keyword>
<protein>
    <submittedName>
        <fullName evidence="1">DUF4169 family protein</fullName>
    </submittedName>
</protein>
<accession>A0A843YDY2</accession>
<sequence>MAEIVNLNRFRKDKARADKKAQADENAVKFGRSKSDKALETAKVEKFIRDLDAHKTDE</sequence>
<organism evidence="1 2">
    <name type="scientific">Tritonibacter litoralis</name>
    <dbReference type="NCBI Taxonomy" id="2662264"/>
    <lineage>
        <taxon>Bacteria</taxon>
        <taxon>Pseudomonadati</taxon>
        <taxon>Pseudomonadota</taxon>
        <taxon>Alphaproteobacteria</taxon>
        <taxon>Rhodobacterales</taxon>
        <taxon>Paracoccaceae</taxon>
        <taxon>Tritonibacter</taxon>
    </lineage>
</organism>
<dbReference type="Proteomes" id="UP000444174">
    <property type="component" value="Unassembled WGS sequence"/>
</dbReference>
<dbReference type="EMBL" id="WIBF01000001">
    <property type="protein sequence ID" value="MQQ07299.1"/>
    <property type="molecule type" value="Genomic_DNA"/>
</dbReference>
<dbReference type="InterPro" id="IPR025227">
    <property type="entry name" value="DUF4169"/>
</dbReference>
<evidence type="ECO:0000313" key="2">
    <source>
        <dbReference type="Proteomes" id="UP000444174"/>
    </source>
</evidence>
<reference evidence="1 2" key="1">
    <citation type="submission" date="2019-10" db="EMBL/GenBank/DDBJ databases">
        <title>Epibacterium sp. nov., isolated from seawater.</title>
        <authorList>
            <person name="Zhang X."/>
            <person name="Li N."/>
        </authorList>
    </citation>
    <scope>NUCLEOTIDE SEQUENCE [LARGE SCALE GENOMIC DNA]</scope>
    <source>
        <strain evidence="1 2">SM1979</strain>
    </source>
</reference>